<dbReference type="GO" id="GO:0009423">
    <property type="term" value="P:chorismate biosynthetic process"/>
    <property type="evidence" value="ECO:0007669"/>
    <property type="project" value="UniProtKB-UniRule"/>
</dbReference>
<dbReference type="GO" id="GO:0008652">
    <property type="term" value="P:amino acid biosynthetic process"/>
    <property type="evidence" value="ECO:0007669"/>
    <property type="project" value="UniProtKB-KW"/>
</dbReference>
<dbReference type="InterPro" id="IPR036968">
    <property type="entry name" value="Enolpyruvate_Tfrase_sf"/>
</dbReference>
<dbReference type="EC" id="2.5.1.19" evidence="8"/>
<feature type="binding site" evidence="8">
    <location>
        <position position="400"/>
    </location>
    <ligand>
        <name>phosphoenolpyruvate</name>
        <dbReference type="ChEBI" id="CHEBI:58702"/>
    </ligand>
</feature>
<evidence type="ECO:0000256" key="7">
    <source>
        <dbReference type="ARBA" id="ARBA00044633"/>
    </source>
</evidence>
<comment type="caution">
    <text evidence="8">Lacks conserved residue(s) required for the propagation of feature annotation.</text>
</comment>
<dbReference type="HAMAP" id="MF_00210">
    <property type="entry name" value="EPSP_synth"/>
    <property type="match status" value="1"/>
</dbReference>
<dbReference type="PANTHER" id="PTHR21090">
    <property type="entry name" value="AROM/DEHYDROQUINATE SYNTHASE"/>
    <property type="match status" value="1"/>
</dbReference>
<evidence type="ECO:0000313" key="11">
    <source>
        <dbReference type="Proteomes" id="UP000249886"/>
    </source>
</evidence>
<feature type="binding site" evidence="8">
    <location>
        <position position="183"/>
    </location>
    <ligand>
        <name>phosphoenolpyruvate</name>
        <dbReference type="ChEBI" id="CHEBI:58702"/>
    </ligand>
</feature>
<evidence type="ECO:0000256" key="2">
    <source>
        <dbReference type="ARBA" id="ARBA00009948"/>
    </source>
</evidence>
<comment type="catalytic activity">
    <reaction evidence="7">
        <text>3-phosphoshikimate + phosphoenolpyruvate = 5-O-(1-carboxyvinyl)-3-phosphoshikimate + phosphate</text>
        <dbReference type="Rhea" id="RHEA:21256"/>
        <dbReference type="ChEBI" id="CHEBI:43474"/>
        <dbReference type="ChEBI" id="CHEBI:57701"/>
        <dbReference type="ChEBI" id="CHEBI:58702"/>
        <dbReference type="ChEBI" id="CHEBI:145989"/>
        <dbReference type="EC" id="2.5.1.19"/>
    </reaction>
    <physiologicalReaction direction="left-to-right" evidence="7">
        <dbReference type="Rhea" id="RHEA:21257"/>
    </physiologicalReaction>
</comment>
<keyword evidence="4 8" id="KW-0028">Amino-acid biosynthesis</keyword>
<dbReference type="InterPro" id="IPR006264">
    <property type="entry name" value="EPSP_synthase"/>
</dbReference>
<dbReference type="Pfam" id="PF00275">
    <property type="entry name" value="EPSP_synthase"/>
    <property type="match status" value="1"/>
</dbReference>
<evidence type="ECO:0000256" key="5">
    <source>
        <dbReference type="ARBA" id="ARBA00022679"/>
    </source>
</evidence>
<feature type="binding site" evidence="8">
    <location>
        <position position="183"/>
    </location>
    <ligand>
        <name>3-phosphoshikimate</name>
        <dbReference type="ChEBI" id="CHEBI:145989"/>
    </ligand>
</feature>
<evidence type="ECO:0000256" key="4">
    <source>
        <dbReference type="ARBA" id="ARBA00022605"/>
    </source>
</evidence>
<feature type="active site" description="Proton acceptor" evidence="8">
    <location>
        <position position="327"/>
    </location>
</feature>
<comment type="caution">
    <text evidence="10">The sequence shown here is derived from an EMBL/GenBank/DDBJ whole genome shotgun (WGS) entry which is preliminary data.</text>
</comment>
<evidence type="ECO:0000256" key="3">
    <source>
        <dbReference type="ARBA" id="ARBA00022490"/>
    </source>
</evidence>
<keyword evidence="6 8" id="KW-0057">Aromatic amino acid biosynthesis</keyword>
<evidence type="ECO:0000256" key="8">
    <source>
        <dbReference type="HAMAP-Rule" id="MF_00210"/>
    </source>
</evidence>
<comment type="function">
    <text evidence="8">Catalyzes the transfer of the enolpyruvyl moiety of phosphoenolpyruvate (PEP) to the 5-hydroxyl of shikimate-3-phosphate (S3P) to produce enolpyruvyl shikimate-3-phosphate and inorganic phosphate.</text>
</comment>
<keyword evidence="5 8" id="KW-0808">Transferase</keyword>
<dbReference type="FunFam" id="3.65.10.10:FF:000010">
    <property type="entry name" value="3-phosphoshikimate 1-carboxyvinyltransferase"/>
    <property type="match status" value="1"/>
</dbReference>
<dbReference type="CDD" id="cd01556">
    <property type="entry name" value="EPSP_synthase"/>
    <property type="match status" value="1"/>
</dbReference>
<evidence type="ECO:0000256" key="1">
    <source>
        <dbReference type="ARBA" id="ARBA00004811"/>
    </source>
</evidence>
<dbReference type="PROSITE" id="PS00104">
    <property type="entry name" value="EPSP_SYNTHASE_1"/>
    <property type="match status" value="1"/>
</dbReference>
<dbReference type="UniPathway" id="UPA00053">
    <property type="reaction ID" value="UER00089"/>
</dbReference>
<feature type="binding site" evidence="8">
    <location>
        <position position="210"/>
    </location>
    <ligand>
        <name>3-phosphoshikimate</name>
        <dbReference type="ChEBI" id="CHEBI:145989"/>
    </ligand>
</feature>
<dbReference type="Gene3D" id="3.65.10.10">
    <property type="entry name" value="Enolpyruvate transferase domain"/>
    <property type="match status" value="2"/>
</dbReference>
<dbReference type="PANTHER" id="PTHR21090:SF5">
    <property type="entry name" value="PENTAFUNCTIONAL AROM POLYPEPTIDE"/>
    <property type="match status" value="1"/>
</dbReference>
<feature type="binding site" evidence="8">
    <location>
        <position position="36"/>
    </location>
    <ligand>
        <name>3-phosphoshikimate</name>
        <dbReference type="ChEBI" id="CHEBI:145989"/>
    </ligand>
</feature>
<dbReference type="Proteomes" id="UP000249886">
    <property type="component" value="Unassembled WGS sequence"/>
</dbReference>
<dbReference type="FunFam" id="3.65.10.10:FF:000011">
    <property type="entry name" value="3-phosphoshikimate 1-carboxyvinyltransferase"/>
    <property type="match status" value="1"/>
</dbReference>
<feature type="binding site" evidence="8">
    <location>
        <position position="425"/>
    </location>
    <ligand>
        <name>phosphoenolpyruvate</name>
        <dbReference type="ChEBI" id="CHEBI:58702"/>
    </ligand>
</feature>
<dbReference type="GO" id="GO:0009073">
    <property type="term" value="P:aromatic amino acid family biosynthetic process"/>
    <property type="evidence" value="ECO:0007669"/>
    <property type="project" value="UniProtKB-KW"/>
</dbReference>
<feature type="binding site" evidence="8">
    <location>
        <position position="358"/>
    </location>
    <ligand>
        <name>phosphoenolpyruvate</name>
        <dbReference type="ChEBI" id="CHEBI:58702"/>
    </ligand>
</feature>
<feature type="binding site" evidence="8">
    <location>
        <position position="37"/>
    </location>
    <ligand>
        <name>3-phosphoshikimate</name>
        <dbReference type="ChEBI" id="CHEBI:145989"/>
    </ligand>
</feature>
<dbReference type="InterPro" id="IPR001986">
    <property type="entry name" value="Enolpyruvate_Tfrase_dom"/>
</dbReference>
<evidence type="ECO:0000313" key="10">
    <source>
        <dbReference type="EMBL" id="SPW23861.1"/>
    </source>
</evidence>
<dbReference type="GO" id="GO:0005737">
    <property type="term" value="C:cytoplasm"/>
    <property type="evidence" value="ECO:0007669"/>
    <property type="project" value="UniProtKB-SubCell"/>
</dbReference>
<dbReference type="SUPFAM" id="SSF55205">
    <property type="entry name" value="EPT/RTPC-like"/>
    <property type="match status" value="1"/>
</dbReference>
<feature type="binding site" evidence="8">
    <location>
        <position position="182"/>
    </location>
    <ligand>
        <name>3-phosphoshikimate</name>
        <dbReference type="ChEBI" id="CHEBI:145989"/>
    </ligand>
</feature>
<dbReference type="NCBIfam" id="TIGR01356">
    <property type="entry name" value="aroA"/>
    <property type="match status" value="1"/>
</dbReference>
<accession>A0A8B4GZG7</accession>
<feature type="binding site" evidence="8">
    <location>
        <position position="354"/>
    </location>
    <ligand>
        <name>3-phosphoshikimate</name>
        <dbReference type="ChEBI" id="CHEBI:145989"/>
    </ligand>
</feature>
<comment type="similarity">
    <text evidence="2 8">Belongs to the EPSP synthase family.</text>
</comment>
<feature type="domain" description="Enolpyruvate transferase" evidence="9">
    <location>
        <begin position="24"/>
        <end position="432"/>
    </location>
</feature>
<feature type="binding site" evidence="8">
    <location>
        <position position="41"/>
    </location>
    <ligand>
        <name>3-phosphoshikimate</name>
        <dbReference type="ChEBI" id="CHEBI:145989"/>
    </ligand>
</feature>
<feature type="binding site" evidence="8">
    <location>
        <position position="181"/>
    </location>
    <ligand>
        <name>3-phosphoshikimate</name>
        <dbReference type="ChEBI" id="CHEBI:145989"/>
    </ligand>
</feature>
<comment type="subcellular location">
    <subcellularLocation>
        <location evidence="8">Cytoplasm</location>
    </subcellularLocation>
</comment>
<evidence type="ECO:0000256" key="6">
    <source>
        <dbReference type="ARBA" id="ARBA00023141"/>
    </source>
</evidence>
<name>A0A8B4GZG7_9CORY</name>
<dbReference type="PIRSF" id="PIRSF000505">
    <property type="entry name" value="EPSPS"/>
    <property type="match status" value="1"/>
</dbReference>
<dbReference type="EMBL" id="UARK01000001">
    <property type="protein sequence ID" value="SPW23861.1"/>
    <property type="molecule type" value="Genomic_DNA"/>
</dbReference>
<dbReference type="AlphaFoldDB" id="A0A8B4GZG7"/>
<protein>
    <recommendedName>
        <fullName evidence="8">3-phosphoshikimate 1-carboxyvinyltransferase</fullName>
        <ecNumber evidence="8">2.5.1.19</ecNumber>
    </recommendedName>
    <alternativeName>
        <fullName evidence="8">5-enolpyruvylshikimate-3-phosphate synthase</fullName>
        <shortName evidence="8">EPSP synthase</shortName>
        <shortName evidence="8">EPSPS</shortName>
    </alternativeName>
</protein>
<comment type="subunit">
    <text evidence="8">Monomer.</text>
</comment>
<sequence length="444" mass="46671">MVHMTEKPRPFKYWEAPLAPPLHKPFKATVRVPGSKSITNRALVLAAIAENPTTITGALWSRDTQLMAQALKRIGVDVQAEPDPDSPANATIFVEPTGFTGGTVDCGLAGTVMRFVPPLAALADGDVFFDGDEHARQRPMKGILDGLRALGISVQGDSLPFKVSGNGSPMGGMVEIDASASSQFVSGLLLAAPRFAQGITVRHIGETLPSMPHIEMTVHMLRQAGASVDTTTAYQWSVAPGPIRGGVVRVEPDLSNATPFLAAAAVTGSTVQVKDWPTTTTQPGDAIRNILERMGCTVSLTDGDLTVTGPKPGSLQGIEIDMSDIGELTPTVAAMATVANSPSALTGIAHLHGHETDRLQALATEITKIGGQCSELPDGLAIKPSGSLHGAHWSTYDDHRMATTGAIIGLVAPGIKVENIETTAKTLPGFDRMWADMVQEMGMP</sequence>
<feature type="binding site" evidence="8">
    <location>
        <position position="138"/>
    </location>
    <ligand>
        <name>phosphoenolpyruvate</name>
        <dbReference type="ChEBI" id="CHEBI:58702"/>
    </ligand>
</feature>
<dbReference type="GO" id="GO:0003866">
    <property type="term" value="F:3-phosphoshikimate 1-carboxyvinyltransferase activity"/>
    <property type="evidence" value="ECO:0007669"/>
    <property type="project" value="UniProtKB-UniRule"/>
</dbReference>
<comment type="pathway">
    <text evidence="1 8">Metabolic intermediate biosynthesis; chorismate biosynthesis; chorismate from D-erythrose 4-phosphate and phosphoenolpyruvate: step 6/7.</text>
</comment>
<feature type="binding site" evidence="8">
    <location>
        <position position="36"/>
    </location>
    <ligand>
        <name>phosphoenolpyruvate</name>
        <dbReference type="ChEBI" id="CHEBI:58702"/>
    </ligand>
</feature>
<gene>
    <name evidence="8 10" type="primary">aroA</name>
    <name evidence="10" type="ORF">NCTC10254_00224</name>
</gene>
<organism evidence="10 11">
    <name type="scientific">Corynebacterium matruchotii</name>
    <dbReference type="NCBI Taxonomy" id="43768"/>
    <lineage>
        <taxon>Bacteria</taxon>
        <taxon>Bacillati</taxon>
        <taxon>Actinomycetota</taxon>
        <taxon>Actinomycetes</taxon>
        <taxon>Mycobacteriales</taxon>
        <taxon>Corynebacteriaceae</taxon>
        <taxon>Corynebacterium</taxon>
    </lineage>
</organism>
<feature type="binding site" evidence="8">
    <location>
        <position position="110"/>
    </location>
    <ligand>
        <name>phosphoenolpyruvate</name>
        <dbReference type="ChEBI" id="CHEBI:58702"/>
    </ligand>
</feature>
<reference evidence="10 11" key="1">
    <citation type="submission" date="2018-06" db="EMBL/GenBank/DDBJ databases">
        <authorList>
            <consortium name="Pathogen Informatics"/>
            <person name="Doyle S."/>
        </authorList>
    </citation>
    <scope>NUCLEOTIDE SEQUENCE [LARGE SCALE GENOMIC DNA]</scope>
    <source>
        <strain evidence="10 11">NCTC10254</strain>
    </source>
</reference>
<proteinExistence type="inferred from homology"/>
<keyword evidence="3 8" id="KW-0963">Cytoplasm</keyword>
<dbReference type="InterPro" id="IPR023193">
    <property type="entry name" value="EPSP_synthase_CS"/>
</dbReference>
<dbReference type="InterPro" id="IPR013792">
    <property type="entry name" value="RNA3'P_cycl/enolpyr_Trfase_a/b"/>
</dbReference>
<evidence type="ECO:0000259" key="9">
    <source>
        <dbReference type="Pfam" id="PF00275"/>
    </source>
</evidence>
<feature type="binding site" evidence="8">
    <location>
        <position position="327"/>
    </location>
    <ligand>
        <name>3-phosphoshikimate</name>
        <dbReference type="ChEBI" id="CHEBI:145989"/>
    </ligand>
</feature>